<dbReference type="GO" id="GO:0016491">
    <property type="term" value="F:oxidoreductase activity"/>
    <property type="evidence" value="ECO:0007669"/>
    <property type="project" value="InterPro"/>
</dbReference>
<dbReference type="CDD" id="cd19138">
    <property type="entry name" value="AKR_YeaE"/>
    <property type="match status" value="1"/>
</dbReference>
<protein>
    <submittedName>
        <fullName evidence="5">Aldo/keto reductase</fullName>
    </submittedName>
</protein>
<evidence type="ECO:0000313" key="6">
    <source>
        <dbReference type="Proteomes" id="UP000274920"/>
    </source>
</evidence>
<evidence type="ECO:0000256" key="1">
    <source>
        <dbReference type="PIRSR" id="PIRSR000097-1"/>
    </source>
</evidence>
<comment type="caution">
    <text evidence="5">The sequence shown here is derived from an EMBL/GenBank/DDBJ whole genome shotgun (WGS) entry which is preliminary data.</text>
</comment>
<feature type="domain" description="NADP-dependent oxidoreductase" evidence="4">
    <location>
        <begin position="14"/>
        <end position="270"/>
    </location>
</feature>
<feature type="active site" description="Proton donor" evidence="1">
    <location>
        <position position="53"/>
    </location>
</feature>
<dbReference type="EMBL" id="RHJS01000002">
    <property type="protein sequence ID" value="RRK32428.1"/>
    <property type="molecule type" value="Genomic_DNA"/>
</dbReference>
<dbReference type="RefSeq" id="WP_125127895.1">
    <property type="nucleotide sequence ID" value="NZ_RHJS01000002.1"/>
</dbReference>
<dbReference type="PIRSF" id="PIRSF000097">
    <property type="entry name" value="AKR"/>
    <property type="match status" value="1"/>
</dbReference>
<dbReference type="Proteomes" id="UP000274920">
    <property type="component" value="Unassembled WGS sequence"/>
</dbReference>
<proteinExistence type="predicted"/>
<dbReference type="SUPFAM" id="SSF51430">
    <property type="entry name" value="NAD(P)-linked oxidoreductase"/>
    <property type="match status" value="1"/>
</dbReference>
<evidence type="ECO:0000259" key="4">
    <source>
        <dbReference type="Pfam" id="PF00248"/>
    </source>
</evidence>
<dbReference type="InterPro" id="IPR023210">
    <property type="entry name" value="NADP_OxRdtase_dom"/>
</dbReference>
<dbReference type="InterPro" id="IPR036812">
    <property type="entry name" value="NAD(P)_OxRdtase_dom_sf"/>
</dbReference>
<evidence type="ECO:0000256" key="2">
    <source>
        <dbReference type="PIRSR" id="PIRSR000097-2"/>
    </source>
</evidence>
<gene>
    <name evidence="5" type="ORF">EBB54_14470</name>
</gene>
<name>A0A3R8LZ70_9FIRM</name>
<sequence>MEYITLKNGVSVPKLGLGTWYLGEKLSAREEEIRALQTGIEQGMTLIDTAEMYGNGLAEQLVGQAIRSLDREKLFLVSKVLPQNAGEKRIRRSINHSLRLLRTDYLDLYLLHWRGNIPLRETVECMEELVREGKIRAWGVSNFDTDDMEELFSLPEGKNCLVNQVLYHLGSRGIEYSLKPWMDAHDVALMAYCPLAQAGELQRGLVDHPVLKRIAAEHQATVLQLLLAFVLQREHTIAIPRSGKSAHVEANAGALDIRFSEQELAEIDQAFPAPDHKTYLDIV</sequence>
<dbReference type="Pfam" id="PF00248">
    <property type="entry name" value="Aldo_ket_red"/>
    <property type="match status" value="1"/>
</dbReference>
<accession>A0A3R8LZ70</accession>
<dbReference type="Gene3D" id="3.20.20.100">
    <property type="entry name" value="NADP-dependent oxidoreductase domain"/>
    <property type="match status" value="1"/>
</dbReference>
<keyword evidence="6" id="KW-1185">Reference proteome</keyword>
<feature type="site" description="Lowers pKa of active site Tyr" evidence="3">
    <location>
        <position position="79"/>
    </location>
</feature>
<reference evidence="5" key="1">
    <citation type="submission" date="2018-10" db="EMBL/GenBank/DDBJ databases">
        <title>Schaedlerella arabinophila gen. nov. sp. nov., isolated from the mouse intestinal tract and comparative analysis with the genome of the closely related altered Schaedler flora strain ASF502.</title>
        <authorList>
            <person name="Miyake S."/>
            <person name="Soh M."/>
            <person name="Seedorf H."/>
        </authorList>
    </citation>
    <scope>NUCLEOTIDE SEQUENCE [LARGE SCALE GENOMIC DNA]</scope>
    <source>
        <strain evidence="5">DSM 106076</strain>
    </source>
</reference>
<dbReference type="PANTHER" id="PTHR43638:SF3">
    <property type="entry name" value="ALDEHYDE REDUCTASE"/>
    <property type="match status" value="1"/>
</dbReference>
<dbReference type="AlphaFoldDB" id="A0A3R8LZ70"/>
<evidence type="ECO:0000256" key="3">
    <source>
        <dbReference type="PIRSR" id="PIRSR000097-3"/>
    </source>
</evidence>
<organism evidence="5 6">
    <name type="scientific">Schaedlerella arabinosiphila</name>
    <dbReference type="NCBI Taxonomy" id="2044587"/>
    <lineage>
        <taxon>Bacteria</taxon>
        <taxon>Bacillati</taxon>
        <taxon>Bacillota</taxon>
        <taxon>Clostridia</taxon>
        <taxon>Lachnospirales</taxon>
        <taxon>Lachnospiraceae</taxon>
        <taxon>Schaedlerella</taxon>
    </lineage>
</organism>
<feature type="binding site" evidence="2">
    <location>
        <position position="112"/>
    </location>
    <ligand>
        <name>substrate</name>
    </ligand>
</feature>
<evidence type="ECO:0000313" key="5">
    <source>
        <dbReference type="EMBL" id="RRK32428.1"/>
    </source>
</evidence>
<dbReference type="PRINTS" id="PR00069">
    <property type="entry name" value="ALDKETRDTASE"/>
</dbReference>
<dbReference type="PANTHER" id="PTHR43638">
    <property type="entry name" value="OXIDOREDUCTASE, ALDO/KETO REDUCTASE FAMILY PROTEIN"/>
    <property type="match status" value="1"/>
</dbReference>
<dbReference type="InterPro" id="IPR020471">
    <property type="entry name" value="AKR"/>
</dbReference>